<sequence length="1851" mass="200683">MPLDSARKDELKAHLTLAKKKELAFGLCLGKKPEGTVIVCHKSKKPEAMIRDARKMGETPKVTCGMMKVEGKELHLTCFADPLPNLAKRTRDMLKAAGMKYKVKVFDKDGGALESDGEDEDEDTGAETQGAGGPETTEDPVVAEWEEARDEMAARMKSAAELPGGEDLDKLWQMAQGRGDKDPRAGLMALEELDRRLVEAEENAKQAQSDQKKWEASVAKIEPLVKEVEAIKSPPAAKAAVVWKFANDKVNADVPDYAAGFKALSMLVKLIQEAKAGAAEMADAEVEEEATEGVEAGPGGGSGSTGKTAAPDGDGESGDTATKAPEPSAPEPVDEAEAVETTAEAPGAPTDPGADAGDKEKLDHADAQLKYIDELIKHYMAIISGSAETEPAAWTKAKSKVDAILKPMRADETKIDVKKINASLKVLGKLASEIMALSQQKEEWKKTLDIANVMLVPIKRHKRKAAAEIAPKIAALDAIVAKAVAKADKQDFKGAHKAIDGFGKKCDAVEKLADDFAHYSSVHGQRQGDVTTHTASMSGEKPVEKIQKAMKKLLARAEKLATKDKFADAVKKLDEIPPLVDQFRRMERTVRSYKWWENTLKNTFATIDARPADERKPFQKKIDAWKKQYSDGKVSKTKDHRKSLAKFQELGRIVYSKPPNVAAGTAAVPSFLEKEMDANKAYMAALKDFDVQHKAFEKHKGRAGIEEEFQAMDGDLTQAKAEAVANKFSTATAILERTRSDWPAYKTAADECEAYVTKRDDVAKLIAELKKKPAAADPLAQAEAMMAEAVKQSQNKEFKTAKATVEEAEKRANAAKAAADAKDDLDKLKDDGALGKIAVDIDKAIKVYDDMRANVAGKDTTGSFAGELTRADAEAQKARDEKTNTPPDYAEARKALDAGIAILEATLPKAMAAGPCATHLAEAKALTAGLVATDNANDNCIKPQLDKANKLISDAETLAKTPTFDFKGAEDKLVRARAIAEKATVDVTLWNQIKTDKAAIATAKTNISGVAGATALMGPTIKRLDDAVTAVDNKVAAEDFKAASKLAADAKTAAANTAKDLKSVKTIIKEYKKRYTDEIAKVTGADKDKWKSQLDELASRKKKYEDALAAGNYDAARKTVYTLGWSIDTAKRIKAEHAKYETARAAAEMKVRAVPLVDNDDIKAEAAALKKRYDEGVALSDDEKNLPAEKIMLALPADCDALIDKARKWSAYDTSLKAAQTKITEMEGHKQAAAILPMINALRGKLTGAVSLAGKGDYDGAKASLDTIPGEADKALATANEAGAVADEAADLGDEAPDEKLLKKAEALYAKLESDKDAAAAKDDLKIAREQLDTAGSKVATPKGAQEALKQAMEACTRAEVSISRQQMVNTAIAETRTELATLTSHAEKDYIKPETDAIDAELKSIEKDMASSGPDVVGNRIRTQNERCAAAKVLADKHAEYVALRDKPEVKPRLKVLEEHDHRYAIKPSIDTFRKKLDEAKQKVDGKDPEGAILRLQEGQTIAQAAWVLAEMRANNPPTPAEVAKLLEGPGGDDQLDAMIDQLEPDAQRKVIEVAFEARFGVKLETYTASDAKDKPTTQIVPGSGGVQDAKELKRFYDIMVKLPKEHVVDNDSMRTFTHRTDGSGSYYSGTEKNVVMREGDEALSGSYGFGRDFEVGGADPECEPANDEEVTYFSWNTLHEVGHAVDDKNGFMDKNGSGAAYGGWTMHMRDTHTIAKAVAPHFKYDETYIGQILSRNASPPVPPKPETEKCSDEEWDSRRVAFEAWAKLTETGNKPWTANATAEKLAIGGMVYQESYGNKWTSYQLAARKKGMTGYQFRAPAEWFAELYAAYHSGKLKPAHPAVSWLEKL</sequence>
<proteinExistence type="predicted"/>
<dbReference type="STRING" id="1227549.SAMN05444007_103302"/>
<organism evidence="3 4">
    <name type="scientific">Cribrihabitans marinus</name>
    <dbReference type="NCBI Taxonomy" id="1227549"/>
    <lineage>
        <taxon>Bacteria</taxon>
        <taxon>Pseudomonadati</taxon>
        <taxon>Pseudomonadota</taxon>
        <taxon>Alphaproteobacteria</taxon>
        <taxon>Rhodobacterales</taxon>
        <taxon>Paracoccaceae</taxon>
        <taxon>Cribrihabitans</taxon>
    </lineage>
</organism>
<feature type="coiled-coil region" evidence="1">
    <location>
        <begin position="190"/>
        <end position="217"/>
    </location>
</feature>
<dbReference type="RefSeq" id="WP_177175402.1">
    <property type="nucleotide sequence ID" value="NZ_BMGV01000003.1"/>
</dbReference>
<accession>A0A1H6W148</accession>
<dbReference type="EMBL" id="FNYD01000003">
    <property type="protein sequence ID" value="SEJ09024.1"/>
    <property type="molecule type" value="Genomic_DNA"/>
</dbReference>
<keyword evidence="1" id="KW-0175">Coiled coil</keyword>
<evidence type="ECO:0000313" key="4">
    <source>
        <dbReference type="Proteomes" id="UP000199379"/>
    </source>
</evidence>
<feature type="compositionally biased region" description="Low complexity" evidence="2">
    <location>
        <begin position="339"/>
        <end position="355"/>
    </location>
</feature>
<keyword evidence="4" id="KW-1185">Reference proteome</keyword>
<feature type="region of interest" description="Disordered" evidence="2">
    <location>
        <begin position="282"/>
        <end position="359"/>
    </location>
</feature>
<evidence type="ECO:0000256" key="2">
    <source>
        <dbReference type="SAM" id="MobiDB-lite"/>
    </source>
</evidence>
<feature type="region of interest" description="Disordered" evidence="2">
    <location>
        <begin position="110"/>
        <end position="141"/>
    </location>
</feature>
<feature type="coiled-coil region" evidence="1">
    <location>
        <begin position="791"/>
        <end position="831"/>
    </location>
</feature>
<dbReference type="Proteomes" id="UP000199379">
    <property type="component" value="Unassembled WGS sequence"/>
</dbReference>
<evidence type="ECO:0000313" key="3">
    <source>
        <dbReference type="EMBL" id="SEJ09024.1"/>
    </source>
</evidence>
<feature type="compositionally biased region" description="Acidic residues" evidence="2">
    <location>
        <begin position="115"/>
        <end position="125"/>
    </location>
</feature>
<name>A0A1H6W148_9RHOB</name>
<protein>
    <submittedName>
        <fullName evidence="3">Uncharacterized protein</fullName>
    </submittedName>
</protein>
<feature type="coiled-coil region" evidence="1">
    <location>
        <begin position="1087"/>
        <end position="1150"/>
    </location>
</feature>
<reference evidence="3 4" key="1">
    <citation type="submission" date="2016-10" db="EMBL/GenBank/DDBJ databases">
        <authorList>
            <person name="de Groot N.N."/>
        </authorList>
    </citation>
    <scope>NUCLEOTIDE SEQUENCE [LARGE SCALE GENOMIC DNA]</scope>
    <source>
        <strain evidence="3 4">DSM 29340</strain>
    </source>
</reference>
<gene>
    <name evidence="3" type="ORF">SAMN05444007_103302</name>
</gene>
<feature type="compositionally biased region" description="Acidic residues" evidence="2">
    <location>
        <begin position="282"/>
        <end position="292"/>
    </location>
</feature>
<evidence type="ECO:0000256" key="1">
    <source>
        <dbReference type="SAM" id="Coils"/>
    </source>
</evidence>